<keyword evidence="2" id="KW-1185">Reference proteome</keyword>
<name>A0A0P1IMF0_9RHOB</name>
<dbReference type="OrthoDB" id="7772846at2"/>
<organism evidence="1 2">
    <name type="scientific">Cognatishimia activa</name>
    <dbReference type="NCBI Taxonomy" id="1715691"/>
    <lineage>
        <taxon>Bacteria</taxon>
        <taxon>Pseudomonadati</taxon>
        <taxon>Pseudomonadota</taxon>
        <taxon>Alphaproteobacteria</taxon>
        <taxon>Rhodobacterales</taxon>
        <taxon>Paracoccaceae</taxon>
        <taxon>Cognatishimia</taxon>
    </lineage>
</organism>
<dbReference type="RefSeq" id="WP_058313711.1">
    <property type="nucleotide sequence ID" value="NZ_CYTO01000004.1"/>
</dbReference>
<gene>
    <name evidence="1" type="ORF">TA5114_00517</name>
</gene>
<dbReference type="Proteomes" id="UP000051184">
    <property type="component" value="Unassembled WGS sequence"/>
</dbReference>
<protein>
    <submittedName>
        <fullName evidence="1">Uncharacterized protein</fullName>
    </submittedName>
</protein>
<sequence>MSQYSISKTRLFEGIWEGIVTAEKGVTDQPHLEPVFEEKPLDQLKLVEVGEGRWTLRIPIPAHILGDGVQTILIRDVMAQETLEVITIISGEAIAEDIRAEMDLLRAELDMLKRAFRRHCLESM</sequence>
<reference evidence="2" key="1">
    <citation type="submission" date="2015-09" db="EMBL/GenBank/DDBJ databases">
        <authorList>
            <person name="Rodrigo-Torres Lidia"/>
            <person name="Arahal R.David."/>
        </authorList>
    </citation>
    <scope>NUCLEOTIDE SEQUENCE [LARGE SCALE GENOMIC DNA]</scope>
    <source>
        <strain evidence="2">CECT 5114</strain>
    </source>
</reference>
<evidence type="ECO:0000313" key="1">
    <source>
        <dbReference type="EMBL" id="CUK24731.1"/>
    </source>
</evidence>
<accession>A0A0P1IMF0</accession>
<evidence type="ECO:0000313" key="2">
    <source>
        <dbReference type="Proteomes" id="UP000051184"/>
    </source>
</evidence>
<dbReference type="STRING" id="1715691.TA5113_00277"/>
<dbReference type="AlphaFoldDB" id="A0A0P1IMF0"/>
<dbReference type="EMBL" id="CYUE01000002">
    <property type="protein sequence ID" value="CUK24731.1"/>
    <property type="molecule type" value="Genomic_DNA"/>
</dbReference>
<proteinExistence type="predicted"/>